<evidence type="ECO:0000259" key="2">
    <source>
        <dbReference type="Pfam" id="PF17034"/>
    </source>
</evidence>
<protein>
    <submittedName>
        <fullName evidence="3">Wd repeat-containing protein mio</fullName>
    </submittedName>
</protein>
<feature type="domain" description="GATOR2 complex protein MIO zinc-ribbon like" evidence="2">
    <location>
        <begin position="919"/>
        <end position="1071"/>
    </location>
</feature>
<dbReference type="InterPro" id="IPR015943">
    <property type="entry name" value="WD40/YVTN_repeat-like_dom_sf"/>
</dbReference>
<dbReference type="PANTHER" id="PTHR16453">
    <property type="entry name" value="WD40 DOMAIN-CONTAINING PROTEIN MIO FAMILY MEMBER"/>
    <property type="match status" value="1"/>
</dbReference>
<keyword evidence="4" id="KW-1185">Reference proteome</keyword>
<dbReference type="Gene3D" id="2.130.10.10">
    <property type="entry name" value="YVTN repeat-like/Quinoprotein amine dehydrogenase"/>
    <property type="match status" value="1"/>
</dbReference>
<dbReference type="Pfam" id="PF21720">
    <property type="entry name" value="MIOS_WD40"/>
    <property type="match status" value="1"/>
</dbReference>
<name>A0A078ARS1_STYLE</name>
<comment type="similarity">
    <text evidence="1">Belongs to the WD repeat mio family.</text>
</comment>
<dbReference type="SUPFAM" id="SSF50978">
    <property type="entry name" value="WD40 repeat-like"/>
    <property type="match status" value="1"/>
</dbReference>
<dbReference type="PANTHER" id="PTHR16453:SF9">
    <property type="entry name" value="GATOR COMPLEX PROTEIN MIOS"/>
    <property type="match status" value="1"/>
</dbReference>
<dbReference type="SMART" id="SM00320">
    <property type="entry name" value="WD40"/>
    <property type="match status" value="3"/>
</dbReference>
<dbReference type="OMA" id="VWCQACR"/>
<dbReference type="Proteomes" id="UP000039865">
    <property type="component" value="Unassembled WGS sequence"/>
</dbReference>
<evidence type="ECO:0000256" key="1">
    <source>
        <dbReference type="ARBA" id="ARBA00009713"/>
    </source>
</evidence>
<dbReference type="InterPro" id="IPR001680">
    <property type="entry name" value="WD40_rpt"/>
</dbReference>
<evidence type="ECO:0000313" key="3">
    <source>
        <dbReference type="EMBL" id="CDW85185.1"/>
    </source>
</evidence>
<gene>
    <name evidence="3" type="primary">Contig6844.g7317</name>
    <name evidence="3" type="ORF">STYLEM_14258</name>
</gene>
<sequence>MEDQQTTSAFSQKFKLKVVVEISFVNVNHKQLQIQQNMSSGLANSYQGSVVYTGRVEKEFFTGSMIQNPRQCNAISWNPYEQNIFAAGYEQAKNESSLMIWDINKSPNSNYNKMRDNERIMLQNQQSDSAVAKIEYKPKPDILFETRHSFQKINDDVYCLSWFPNSSTELLYGTDKYIRVCDTREHQNLSQFEDVHSNQVQGISFDPFDPRRFASFSEDTIKIFDLRSTKKPQFIIKPEARKQFSGFEWSLRRPNLILSFTKRCNEVDFWQLQSNEGQDPTRLQTNTQSIVDNQLNPLPQYVSEPVQKVRASDDIIGVVWNPKQLMERDKFYIYTKNGYIEEETFNENNKFIFDFSVRGHVCMSSKQKKAIHSIPFFDPVFNYDHLKNNYVMDQDREIEYNQNVHKYSEEGSAYIDIQNQIINRIKGGYFIDNIARNFILSQRFRGYQDYYSNQGTNINTQSKGIRSFWTMMYKIYDNDSYAGFLDGILNQLDIGMTEGCTDMKELKLYMRNQQPDFDRTDDLLGFKMYNNEQRTNIIKFCGWTDYLKPAPQQQQDSRANLGGRSQRVNQPINQAIQEIRLLNQQTQQELNRVCGAIEEDEKHIQGGNSRACIVAAMHFDFFRAMGYSTHLDPQIKYKEDATNTQVLNYMLTNLKNIINGLGQSFSENQAQEKLKQLLGFSKGLHNQMKNPYFRAFFGFMECYMTNFAPDISLKFFHQFGKMLNFFDLIALLTRFFNSSLLVQKLRDIVAFGIDEGNLEVIALIGLRSPYLFHLLQNYVDKYGDIQTAAYISAYSYTLQNMTQKKPDPRINIFIQEYRNMLNHLQLWYHRANFDVSVGQLDQSNIFKRYDLNFKKNGDSLRNTALDMQNQALQQPKQVNTEDLGEIPPERKLIEAQLVHKLGIVNDPFDKRPYENSAKCYYCQKPFSIKHSIKNYLQVNKEKKQILNTSSLLSSINNNNKLQQSHAEMEKAIRVKCDCGKSIPSCAICLNPIGILNPYQELKNKASVSNVGFGGLGVNSNENQSNIQLKRELEMWFLWCQNCKHGGHTQHILEWFKNQPECSVSGCDCRCNLIQTE</sequence>
<dbReference type="InParanoid" id="A0A078ARS1"/>
<dbReference type="InterPro" id="IPR031488">
    <property type="entry name" value="Zn_ribbon_mio"/>
</dbReference>
<reference evidence="3 4" key="1">
    <citation type="submission" date="2014-06" db="EMBL/GenBank/DDBJ databases">
        <authorList>
            <person name="Swart Estienne"/>
        </authorList>
    </citation>
    <scope>NUCLEOTIDE SEQUENCE [LARGE SCALE GENOMIC DNA]</scope>
    <source>
        <strain evidence="3 4">130c</strain>
    </source>
</reference>
<dbReference type="OrthoDB" id="284727at2759"/>
<evidence type="ECO:0000313" key="4">
    <source>
        <dbReference type="Proteomes" id="UP000039865"/>
    </source>
</evidence>
<dbReference type="CDD" id="cd16691">
    <property type="entry name" value="mRING-H2-C3H3C2_Mio"/>
    <property type="match status" value="1"/>
</dbReference>
<dbReference type="EMBL" id="CCKQ01013517">
    <property type="protein sequence ID" value="CDW85185.1"/>
    <property type="molecule type" value="Genomic_DNA"/>
</dbReference>
<dbReference type="AlphaFoldDB" id="A0A078ARS1"/>
<accession>A0A078ARS1</accession>
<dbReference type="GO" id="GO:0005737">
    <property type="term" value="C:cytoplasm"/>
    <property type="evidence" value="ECO:0007669"/>
    <property type="project" value="TreeGrafter"/>
</dbReference>
<dbReference type="InterPro" id="IPR037593">
    <property type="entry name" value="MIOS/Sea4"/>
</dbReference>
<proteinExistence type="inferred from homology"/>
<organism evidence="3 4">
    <name type="scientific">Stylonychia lemnae</name>
    <name type="common">Ciliate</name>
    <dbReference type="NCBI Taxonomy" id="5949"/>
    <lineage>
        <taxon>Eukaryota</taxon>
        <taxon>Sar</taxon>
        <taxon>Alveolata</taxon>
        <taxon>Ciliophora</taxon>
        <taxon>Intramacronucleata</taxon>
        <taxon>Spirotrichea</taxon>
        <taxon>Stichotrichia</taxon>
        <taxon>Sporadotrichida</taxon>
        <taxon>Oxytrichidae</taxon>
        <taxon>Stylonychinae</taxon>
        <taxon>Stylonychia</taxon>
    </lineage>
</organism>
<dbReference type="InterPro" id="IPR036322">
    <property type="entry name" value="WD40_repeat_dom_sf"/>
</dbReference>
<dbReference type="Pfam" id="PF17034">
    <property type="entry name" value="zinc_ribbon_16"/>
    <property type="match status" value="1"/>
</dbReference>